<dbReference type="Proteomes" id="UP001200145">
    <property type="component" value="Unassembled WGS sequence"/>
</dbReference>
<name>A0ABS9BET8_9BACT</name>
<evidence type="ECO:0000313" key="2">
    <source>
        <dbReference type="Proteomes" id="UP001200145"/>
    </source>
</evidence>
<organism evidence="1 2">
    <name type="scientific">Flavihumibacter fluminis</name>
    <dbReference type="NCBI Taxonomy" id="2909236"/>
    <lineage>
        <taxon>Bacteria</taxon>
        <taxon>Pseudomonadati</taxon>
        <taxon>Bacteroidota</taxon>
        <taxon>Chitinophagia</taxon>
        <taxon>Chitinophagales</taxon>
        <taxon>Chitinophagaceae</taxon>
        <taxon>Flavihumibacter</taxon>
    </lineage>
</organism>
<reference evidence="1 2" key="1">
    <citation type="submission" date="2022-01" db="EMBL/GenBank/DDBJ databases">
        <title>Flavihumibacter sp. nov., isolated from sediment of a river.</title>
        <authorList>
            <person name="Liu H."/>
        </authorList>
    </citation>
    <scope>NUCLEOTIDE SEQUENCE [LARGE SCALE GENOMIC DNA]</scope>
    <source>
        <strain evidence="1 2">RY-1</strain>
    </source>
</reference>
<evidence type="ECO:0008006" key="3">
    <source>
        <dbReference type="Google" id="ProtNLM"/>
    </source>
</evidence>
<dbReference type="RefSeq" id="WP_234864132.1">
    <property type="nucleotide sequence ID" value="NZ_JAKEVY010000001.1"/>
</dbReference>
<protein>
    <recommendedName>
        <fullName evidence="3">Secreted protein</fullName>
    </recommendedName>
</protein>
<gene>
    <name evidence="1" type="ORF">L0U88_03030</name>
</gene>
<accession>A0ABS9BET8</accession>
<evidence type="ECO:0000313" key="1">
    <source>
        <dbReference type="EMBL" id="MCF1713602.1"/>
    </source>
</evidence>
<dbReference type="EMBL" id="JAKEVY010000001">
    <property type="protein sequence ID" value="MCF1713602.1"/>
    <property type="molecule type" value="Genomic_DNA"/>
</dbReference>
<sequence length="126" mass="14759">MKPRITLFFMVLLVLTQTELHQVLKLPVLIVHFQEHRALNKDISLLDFFVDHYIDQIILDNDDQRDSQLPFKTTHCVNTTIVALSEPVQLDLRPREASVEREFNIHRADFPRAGALHNIFQPPRHT</sequence>
<keyword evidence="2" id="KW-1185">Reference proteome</keyword>
<comment type="caution">
    <text evidence="1">The sequence shown here is derived from an EMBL/GenBank/DDBJ whole genome shotgun (WGS) entry which is preliminary data.</text>
</comment>
<proteinExistence type="predicted"/>